<evidence type="ECO:0000259" key="10">
    <source>
        <dbReference type="PROSITE" id="PS50016"/>
    </source>
</evidence>
<dbReference type="SMART" id="SM00576">
    <property type="entry name" value="BTP"/>
    <property type="match status" value="1"/>
</dbReference>
<dbReference type="PANTHER" id="PTHR46452:SF1">
    <property type="entry name" value="TRANSCRIPTION INITIATION FACTOR TFIID SUBUNIT 3"/>
    <property type="match status" value="1"/>
</dbReference>
<keyword evidence="3 8" id="KW-0863">Zinc-finger</keyword>
<dbReference type="GO" id="GO:0045944">
    <property type="term" value="P:positive regulation of transcription by RNA polymerase II"/>
    <property type="evidence" value="ECO:0007669"/>
    <property type="project" value="TreeGrafter"/>
</dbReference>
<dbReference type="PANTHER" id="PTHR46452">
    <property type="entry name" value="TRANSCRIPTION INITIATION FACTOR TFIID SUBUNIT 3"/>
    <property type="match status" value="1"/>
</dbReference>
<proteinExistence type="predicted"/>
<evidence type="ECO:0000256" key="1">
    <source>
        <dbReference type="ARBA" id="ARBA00004123"/>
    </source>
</evidence>
<protein>
    <recommendedName>
        <fullName evidence="10">PHD-type domain-containing protein</fullName>
    </recommendedName>
</protein>
<dbReference type="AlphaFoldDB" id="A0A1B6JKB9"/>
<dbReference type="Gene3D" id="1.10.20.10">
    <property type="entry name" value="Histone, subunit A"/>
    <property type="match status" value="1"/>
</dbReference>
<feature type="compositionally biased region" description="Basic and acidic residues" evidence="9">
    <location>
        <begin position="770"/>
        <end position="799"/>
    </location>
</feature>
<feature type="compositionally biased region" description="Basic and acidic residues" evidence="9">
    <location>
        <begin position="556"/>
        <end position="573"/>
    </location>
</feature>
<keyword evidence="4" id="KW-0862">Zinc</keyword>
<evidence type="ECO:0000256" key="5">
    <source>
        <dbReference type="ARBA" id="ARBA00023015"/>
    </source>
</evidence>
<feature type="compositionally biased region" description="Basic and acidic residues" evidence="9">
    <location>
        <begin position="414"/>
        <end position="427"/>
    </location>
</feature>
<dbReference type="EMBL" id="GECU01008127">
    <property type="protein sequence ID" value="JAS99579.1"/>
    <property type="molecule type" value="Transcribed_RNA"/>
</dbReference>
<dbReference type="InterPro" id="IPR009072">
    <property type="entry name" value="Histone-fold"/>
</dbReference>
<dbReference type="CDD" id="cd15522">
    <property type="entry name" value="PHD_TAF3"/>
    <property type="match status" value="1"/>
</dbReference>
<reference evidence="11" key="1">
    <citation type="submission" date="2015-11" db="EMBL/GenBank/DDBJ databases">
        <title>De novo transcriptome assembly of four potential Pierce s Disease insect vectors from Arizona vineyards.</title>
        <authorList>
            <person name="Tassone E.E."/>
        </authorList>
    </citation>
    <scope>NUCLEOTIDE SEQUENCE</scope>
</reference>
<dbReference type="PROSITE" id="PS01359">
    <property type="entry name" value="ZF_PHD_1"/>
    <property type="match status" value="1"/>
</dbReference>
<keyword evidence="7" id="KW-0539">Nucleus</keyword>
<dbReference type="Gene3D" id="3.30.40.10">
    <property type="entry name" value="Zinc/RING finger domain, C3HC4 (zinc finger)"/>
    <property type="match status" value="1"/>
</dbReference>
<feature type="region of interest" description="Disordered" evidence="9">
    <location>
        <begin position="995"/>
        <end position="1015"/>
    </location>
</feature>
<feature type="compositionally biased region" description="Low complexity" evidence="9">
    <location>
        <begin position="655"/>
        <end position="693"/>
    </location>
</feature>
<dbReference type="InterPro" id="IPR013083">
    <property type="entry name" value="Znf_RING/FYVE/PHD"/>
</dbReference>
<dbReference type="GO" id="GO:0005669">
    <property type="term" value="C:transcription factor TFIID complex"/>
    <property type="evidence" value="ECO:0007669"/>
    <property type="project" value="TreeGrafter"/>
</dbReference>
<feature type="compositionally biased region" description="Basic and acidic residues" evidence="9">
    <location>
        <begin position="841"/>
        <end position="853"/>
    </location>
</feature>
<feature type="region of interest" description="Disordered" evidence="9">
    <location>
        <begin position="645"/>
        <end position="857"/>
    </location>
</feature>
<name>A0A1B6JKB9_9HEMI</name>
<dbReference type="GO" id="GO:0046982">
    <property type="term" value="F:protein heterodimerization activity"/>
    <property type="evidence" value="ECO:0007669"/>
    <property type="project" value="InterPro"/>
</dbReference>
<dbReference type="GO" id="GO:0008270">
    <property type="term" value="F:zinc ion binding"/>
    <property type="evidence" value="ECO:0007669"/>
    <property type="project" value="UniProtKB-KW"/>
</dbReference>
<feature type="domain" description="PHD-type" evidence="10">
    <location>
        <begin position="943"/>
        <end position="992"/>
    </location>
</feature>
<dbReference type="Pfam" id="PF00628">
    <property type="entry name" value="PHD"/>
    <property type="match status" value="1"/>
</dbReference>
<feature type="compositionally biased region" description="Basic residues" evidence="9">
    <location>
        <begin position="734"/>
        <end position="750"/>
    </location>
</feature>
<dbReference type="PROSITE" id="PS50016">
    <property type="entry name" value="ZF_PHD_2"/>
    <property type="match status" value="1"/>
</dbReference>
<comment type="subcellular location">
    <subcellularLocation>
        <location evidence="1">Nucleus</location>
    </subcellularLocation>
</comment>
<dbReference type="InterPro" id="IPR001965">
    <property type="entry name" value="Znf_PHD"/>
</dbReference>
<dbReference type="SMART" id="SM00249">
    <property type="entry name" value="PHD"/>
    <property type="match status" value="1"/>
</dbReference>
<feature type="compositionally biased region" description="Basic and acidic residues" evidence="9">
    <location>
        <begin position="380"/>
        <end position="396"/>
    </location>
</feature>
<dbReference type="InterPro" id="IPR006565">
    <property type="entry name" value="BTP"/>
</dbReference>
<evidence type="ECO:0000313" key="11">
    <source>
        <dbReference type="EMBL" id="JAS99579.1"/>
    </source>
</evidence>
<feature type="compositionally biased region" description="Basic residues" evidence="9">
    <location>
        <begin position="1000"/>
        <end position="1015"/>
    </location>
</feature>
<feature type="compositionally biased region" description="Basic and acidic residues" evidence="9">
    <location>
        <begin position="525"/>
        <end position="537"/>
    </location>
</feature>
<keyword evidence="5" id="KW-0805">Transcription regulation</keyword>
<gene>
    <name evidence="11" type="ORF">g.51575</name>
</gene>
<feature type="region of interest" description="Disordered" evidence="9">
    <location>
        <begin position="213"/>
        <end position="261"/>
    </location>
</feature>
<dbReference type="GO" id="GO:0002039">
    <property type="term" value="F:p53 binding"/>
    <property type="evidence" value="ECO:0007669"/>
    <property type="project" value="TreeGrafter"/>
</dbReference>
<feature type="region of interest" description="Disordered" evidence="9">
    <location>
        <begin position="887"/>
        <end position="930"/>
    </location>
</feature>
<feature type="compositionally biased region" description="Low complexity" evidence="9">
    <location>
        <begin position="225"/>
        <end position="242"/>
    </location>
</feature>
<keyword evidence="6" id="KW-0804">Transcription</keyword>
<dbReference type="InterPro" id="IPR019787">
    <property type="entry name" value="Znf_PHD-finger"/>
</dbReference>
<keyword evidence="2" id="KW-0479">Metal-binding</keyword>
<evidence type="ECO:0000256" key="9">
    <source>
        <dbReference type="SAM" id="MobiDB-lite"/>
    </source>
</evidence>
<evidence type="ECO:0000256" key="7">
    <source>
        <dbReference type="ARBA" id="ARBA00023242"/>
    </source>
</evidence>
<dbReference type="InterPro" id="IPR019786">
    <property type="entry name" value="Zinc_finger_PHD-type_CS"/>
</dbReference>
<feature type="region of interest" description="Disordered" evidence="9">
    <location>
        <begin position="318"/>
        <end position="396"/>
    </location>
</feature>
<feature type="region of interest" description="Disordered" evidence="9">
    <location>
        <begin position="414"/>
        <end position="573"/>
    </location>
</feature>
<feature type="compositionally biased region" description="Basic and acidic residues" evidence="9">
    <location>
        <begin position="751"/>
        <end position="761"/>
    </location>
</feature>
<dbReference type="InterPro" id="IPR011011">
    <property type="entry name" value="Znf_FYVE_PHD"/>
</dbReference>
<feature type="compositionally biased region" description="Acidic residues" evidence="9">
    <location>
        <begin position="475"/>
        <end position="490"/>
    </location>
</feature>
<evidence type="ECO:0000256" key="6">
    <source>
        <dbReference type="ARBA" id="ARBA00023163"/>
    </source>
</evidence>
<evidence type="ECO:0000256" key="3">
    <source>
        <dbReference type="ARBA" id="ARBA00022771"/>
    </source>
</evidence>
<accession>A0A1B6JKB9</accession>
<dbReference type="Pfam" id="PF07524">
    <property type="entry name" value="Bromo_TP"/>
    <property type="match status" value="1"/>
</dbReference>
<evidence type="ECO:0000256" key="2">
    <source>
        <dbReference type="ARBA" id="ARBA00022723"/>
    </source>
</evidence>
<dbReference type="CDD" id="cd22916">
    <property type="entry name" value="HFD_TAF3"/>
    <property type="match status" value="1"/>
</dbReference>
<feature type="region of interest" description="Disordered" evidence="9">
    <location>
        <begin position="149"/>
        <end position="181"/>
    </location>
</feature>
<evidence type="ECO:0000256" key="4">
    <source>
        <dbReference type="ARBA" id="ARBA00022833"/>
    </source>
</evidence>
<feature type="compositionally biased region" description="Polar residues" evidence="9">
    <location>
        <begin position="694"/>
        <end position="722"/>
    </location>
</feature>
<evidence type="ECO:0000256" key="8">
    <source>
        <dbReference type="PROSITE-ProRule" id="PRU00146"/>
    </source>
</evidence>
<feature type="compositionally biased region" description="Polar residues" evidence="9">
    <location>
        <begin position="155"/>
        <end position="168"/>
    </location>
</feature>
<dbReference type="SUPFAM" id="SSF57903">
    <property type="entry name" value="FYVE/PHD zinc finger"/>
    <property type="match status" value="1"/>
</dbReference>
<sequence length="1015" mass="112432">MAEEYCRHVLRVVIAQICQTIGWHSITTTPLEVLKDVLQTFITDIADSAHRYGEQCGHTMPTVADIALAFNDWGVNISELEEYVEYVAPVPCAISVPKFPVERDSHLNLLKPGSREVVTRPVHIHEHLPAMHPQLEEEEYLVKQSPLSVDITGTEPGSGTSPLSSPKNSLFKRPGDPISAENNLLKRARMMLEEEGRPLREISSVMMTTSGFLSPAREGKLPEARTPTQSSDSRSSSPQPLSYPTVPPEVKGEKKTKKYSNKSAMEGIRKIVDKEVNKAKDMSSDIQVTEDDDPNVKKLVSMKEVYKLKALKPGAIKMLSPNNGASGGGSGSKSKSNKLRNAPGISPIIAAMPKIPKLSQSKNSKSEKPLVGAQSTKTANTDKSKEVGVIEGKLSSEPDKQKLNIFKKISKVKEEKTDQVDLMKNSHESLVTANAEQESKQRDMRWAQISETIEAVIQKSREQPSPPPEQHEIVDIESSESELFSYDDDLSPPGTPSTPRTPDLIPPQKKSDKHLDSKKKKRGKRDRDKKESKDRFTHSPSPKRFKSESTESDYSFLEKPKTPEVESTRDEPILLPRNREDIMSSHGFPFIPFPPAPGLIPPHIANPLFNRLNMSMTKQPGGLMVLNPTMPNIQLPPPLHVNKHEEITTSKSKKQQPSPSSTLTTTQIAQSSRISPSSLISSSNRVSPSSHTSPNSRVSPITVSSSVSAPDTTDAHSSTVSVVPTKEKSAEKKKEHKKEKKEKIKKKKDKKEKLKNKEKGEKKKIKSGKKIKDKDKNKEKKEKKEKKKDKEREEKEKPETSVPKLTLKLGPSSPQGGGCSSNITSDTPHRKIVIKPVIEPPRVEPIKEEKRSPTPELARISALVTRPTNSKPLPTVPLAQSVDPLAESSFSSSLAMKKPTNHSANQAGQPKLKSKEVPKKANQVEPEKKDPVAFYFDKEGNQVWICPACNGQDDGSPMIGCDGCDAWYHWVCVGIQVPPDSNDWFCRVCISKRQDSLGDRKKKTDRRKKKGGGVT</sequence>
<organism evidence="11">
    <name type="scientific">Homalodisca liturata</name>
    <dbReference type="NCBI Taxonomy" id="320908"/>
    <lineage>
        <taxon>Eukaryota</taxon>
        <taxon>Metazoa</taxon>
        <taxon>Ecdysozoa</taxon>
        <taxon>Arthropoda</taxon>
        <taxon>Hexapoda</taxon>
        <taxon>Insecta</taxon>
        <taxon>Pterygota</taxon>
        <taxon>Neoptera</taxon>
        <taxon>Paraneoptera</taxon>
        <taxon>Hemiptera</taxon>
        <taxon>Auchenorrhyncha</taxon>
        <taxon>Membracoidea</taxon>
        <taxon>Cicadellidae</taxon>
        <taxon>Cicadellinae</taxon>
        <taxon>Proconiini</taxon>
        <taxon>Homalodisca</taxon>
    </lineage>
</organism>